<dbReference type="Pfam" id="PF00010">
    <property type="entry name" value="HLH"/>
    <property type="match status" value="1"/>
</dbReference>
<evidence type="ECO:0000256" key="2">
    <source>
        <dbReference type="ARBA" id="ARBA00023015"/>
    </source>
</evidence>
<comment type="subcellular location">
    <subcellularLocation>
        <location evidence="1">Nucleus</location>
    </subcellularLocation>
</comment>
<evidence type="ECO:0000313" key="9">
    <source>
        <dbReference type="Proteomes" id="UP001141552"/>
    </source>
</evidence>
<protein>
    <recommendedName>
        <fullName evidence="7">BHLH domain-containing protein</fullName>
    </recommendedName>
</protein>
<dbReference type="PANTHER" id="PTHR45959:SF72">
    <property type="entry name" value="BHLH DOMAIN-CONTAINING PROTEIN"/>
    <property type="match status" value="1"/>
</dbReference>
<proteinExistence type="predicted"/>
<feature type="domain" description="BHLH" evidence="7">
    <location>
        <begin position="263"/>
        <end position="312"/>
    </location>
</feature>
<dbReference type="SMART" id="SM00353">
    <property type="entry name" value="HLH"/>
    <property type="match status" value="1"/>
</dbReference>
<dbReference type="EMBL" id="JAKUCV010003308">
    <property type="protein sequence ID" value="KAJ4839474.1"/>
    <property type="molecule type" value="Genomic_DNA"/>
</dbReference>
<dbReference type="InterPro" id="IPR011598">
    <property type="entry name" value="bHLH_dom"/>
</dbReference>
<evidence type="ECO:0000259" key="7">
    <source>
        <dbReference type="PROSITE" id="PS50888"/>
    </source>
</evidence>
<evidence type="ECO:0000256" key="3">
    <source>
        <dbReference type="ARBA" id="ARBA00023163"/>
    </source>
</evidence>
<evidence type="ECO:0000256" key="1">
    <source>
        <dbReference type="ARBA" id="ARBA00004123"/>
    </source>
</evidence>
<evidence type="ECO:0000256" key="6">
    <source>
        <dbReference type="SAM" id="MobiDB-lite"/>
    </source>
</evidence>
<keyword evidence="4" id="KW-0539">Nucleus</keyword>
<dbReference type="InterPro" id="IPR052610">
    <property type="entry name" value="bHLH_transcription_regulator"/>
</dbReference>
<keyword evidence="2" id="KW-0805">Transcription regulation</keyword>
<name>A0A9Q0JFB0_9ROSI</name>
<gene>
    <name evidence="8" type="ORF">Tsubulata_028559</name>
</gene>
<evidence type="ECO:0000256" key="4">
    <source>
        <dbReference type="ARBA" id="ARBA00023242"/>
    </source>
</evidence>
<dbReference type="Pfam" id="PF22754">
    <property type="entry name" value="bHLH-TF_ACT-like_plant"/>
    <property type="match status" value="1"/>
</dbReference>
<keyword evidence="3" id="KW-0804">Transcription</keyword>
<comment type="caution">
    <text evidence="8">The sequence shown here is derived from an EMBL/GenBank/DDBJ whole genome shotgun (WGS) entry which is preliminary data.</text>
</comment>
<feature type="coiled-coil region" evidence="5">
    <location>
        <begin position="302"/>
        <end position="329"/>
    </location>
</feature>
<dbReference type="GO" id="GO:0005634">
    <property type="term" value="C:nucleus"/>
    <property type="evidence" value="ECO:0007669"/>
    <property type="project" value="UniProtKB-SubCell"/>
</dbReference>
<sequence>MNSDHRPFTTPPIPFPSIKRPMIPVFLASSNYKGKLLQLACRSSSKTSNLSYRRALLLVPGSNKDLLYKRKYQINQVSGMDISSTKWLSELAMMEDQAFTEHEHRMSPLNYPIDDLDFLAFPAESYAKNIEQEADFHTTQKFSHVTISSIDTCPTGFERPPKQPKTEPNWNSCTAGDQNNAKPSPSYSSHIISFQNSDSTPATSHELYSMGASFVKPKSEMGSGGNMINRHSFISQSSLEEPYGSKYHVRDTKKVGVASRSHLHAQDHVIAERKRREKLSQRFIALSAVVPGLKKMDKASVLGDAVKYVKHLQERIKTLEEQASKNTMESVVFVKKSQVFYGEDESSSSDENSDGSCVDQPLPSIETRVSYKDVLVRVHCENQKGCVAKILSEIEKLHLKVTNSSALPFGNTTLDVTVIAQMDAEFSMTVKDVVRNLRQTLL</sequence>
<feature type="compositionally biased region" description="Polar residues" evidence="6">
    <location>
        <begin position="166"/>
        <end position="198"/>
    </location>
</feature>
<accession>A0A9Q0JFB0</accession>
<dbReference type="InterPro" id="IPR036638">
    <property type="entry name" value="HLH_DNA-bd_sf"/>
</dbReference>
<evidence type="ECO:0000256" key="5">
    <source>
        <dbReference type="SAM" id="Coils"/>
    </source>
</evidence>
<feature type="region of interest" description="Disordered" evidence="6">
    <location>
        <begin position="153"/>
        <end position="198"/>
    </location>
</feature>
<keyword evidence="9" id="KW-1185">Reference proteome</keyword>
<dbReference type="GO" id="GO:0080090">
    <property type="term" value="P:regulation of primary metabolic process"/>
    <property type="evidence" value="ECO:0007669"/>
    <property type="project" value="UniProtKB-ARBA"/>
</dbReference>
<dbReference type="OrthoDB" id="690068at2759"/>
<organism evidence="8 9">
    <name type="scientific">Turnera subulata</name>
    <dbReference type="NCBI Taxonomy" id="218843"/>
    <lineage>
        <taxon>Eukaryota</taxon>
        <taxon>Viridiplantae</taxon>
        <taxon>Streptophyta</taxon>
        <taxon>Embryophyta</taxon>
        <taxon>Tracheophyta</taxon>
        <taxon>Spermatophyta</taxon>
        <taxon>Magnoliopsida</taxon>
        <taxon>eudicotyledons</taxon>
        <taxon>Gunneridae</taxon>
        <taxon>Pentapetalae</taxon>
        <taxon>rosids</taxon>
        <taxon>fabids</taxon>
        <taxon>Malpighiales</taxon>
        <taxon>Passifloraceae</taxon>
        <taxon>Turnera</taxon>
    </lineage>
</organism>
<dbReference type="GO" id="GO:0046983">
    <property type="term" value="F:protein dimerization activity"/>
    <property type="evidence" value="ECO:0007669"/>
    <property type="project" value="InterPro"/>
</dbReference>
<dbReference type="PROSITE" id="PS50888">
    <property type="entry name" value="BHLH"/>
    <property type="match status" value="1"/>
</dbReference>
<dbReference type="SUPFAM" id="SSF47459">
    <property type="entry name" value="HLH, helix-loop-helix DNA-binding domain"/>
    <property type="match status" value="1"/>
</dbReference>
<dbReference type="Gene3D" id="4.10.280.10">
    <property type="entry name" value="Helix-loop-helix DNA-binding domain"/>
    <property type="match status" value="1"/>
</dbReference>
<dbReference type="PANTHER" id="PTHR45959">
    <property type="entry name" value="BHLH TRANSCRIPTION FACTOR"/>
    <property type="match status" value="1"/>
</dbReference>
<reference evidence="8" key="2">
    <citation type="journal article" date="2023" name="Plants (Basel)">
        <title>Annotation of the Turnera subulata (Passifloraceae) Draft Genome Reveals the S-Locus Evolved after the Divergence of Turneroideae from Passifloroideae in a Stepwise Manner.</title>
        <authorList>
            <person name="Henning P.M."/>
            <person name="Roalson E.H."/>
            <person name="Mir W."/>
            <person name="McCubbin A.G."/>
            <person name="Shore J.S."/>
        </authorList>
    </citation>
    <scope>NUCLEOTIDE SEQUENCE</scope>
    <source>
        <strain evidence="8">F60SS</strain>
    </source>
</reference>
<dbReference type="AlphaFoldDB" id="A0A9Q0JFB0"/>
<dbReference type="InterPro" id="IPR054502">
    <property type="entry name" value="bHLH-TF_ACT-like_plant"/>
</dbReference>
<evidence type="ECO:0000313" key="8">
    <source>
        <dbReference type="EMBL" id="KAJ4839474.1"/>
    </source>
</evidence>
<reference evidence="8" key="1">
    <citation type="submission" date="2022-02" db="EMBL/GenBank/DDBJ databases">
        <authorList>
            <person name="Henning P.M."/>
            <person name="McCubbin A.G."/>
            <person name="Shore J.S."/>
        </authorList>
    </citation>
    <scope>NUCLEOTIDE SEQUENCE</scope>
    <source>
        <strain evidence="8">F60SS</strain>
        <tissue evidence="8">Leaves</tissue>
    </source>
</reference>
<keyword evidence="5" id="KW-0175">Coiled coil</keyword>
<dbReference type="Proteomes" id="UP001141552">
    <property type="component" value="Unassembled WGS sequence"/>
</dbReference>
<dbReference type="CDD" id="cd11452">
    <property type="entry name" value="bHLH_AtNAI1_like"/>
    <property type="match status" value="1"/>
</dbReference>